<organism evidence="6">
    <name type="scientific">Picocystis salinarum</name>
    <dbReference type="NCBI Taxonomy" id="88271"/>
    <lineage>
        <taxon>Eukaryota</taxon>
        <taxon>Viridiplantae</taxon>
        <taxon>Chlorophyta</taxon>
        <taxon>Picocystophyceae</taxon>
        <taxon>Picocystales</taxon>
        <taxon>Picocystaceae</taxon>
        <taxon>Picocystis</taxon>
    </lineage>
</organism>
<feature type="compositionally biased region" description="Basic and acidic residues" evidence="4">
    <location>
        <begin position="87"/>
        <end position="96"/>
    </location>
</feature>
<dbReference type="InterPro" id="IPR002048">
    <property type="entry name" value="EF_hand_dom"/>
</dbReference>
<evidence type="ECO:0000256" key="1">
    <source>
        <dbReference type="ARBA" id="ARBA00022723"/>
    </source>
</evidence>
<dbReference type="EMBL" id="HBIS01006906">
    <property type="protein sequence ID" value="CAE0612368.1"/>
    <property type="molecule type" value="Transcribed_RNA"/>
</dbReference>
<evidence type="ECO:0000256" key="4">
    <source>
        <dbReference type="SAM" id="MobiDB-lite"/>
    </source>
</evidence>
<evidence type="ECO:0000256" key="3">
    <source>
        <dbReference type="ARBA" id="ARBA00022837"/>
    </source>
</evidence>
<feature type="domain" description="EF-hand" evidence="5">
    <location>
        <begin position="322"/>
        <end position="357"/>
    </location>
</feature>
<evidence type="ECO:0000313" key="6">
    <source>
        <dbReference type="EMBL" id="CAE0612368.1"/>
    </source>
</evidence>
<reference evidence="6" key="1">
    <citation type="submission" date="2021-01" db="EMBL/GenBank/DDBJ databases">
        <authorList>
            <person name="Corre E."/>
            <person name="Pelletier E."/>
            <person name="Niang G."/>
            <person name="Scheremetjew M."/>
            <person name="Finn R."/>
            <person name="Kale V."/>
            <person name="Holt S."/>
            <person name="Cochrane G."/>
            <person name="Meng A."/>
            <person name="Brown T."/>
            <person name="Cohen L."/>
        </authorList>
    </citation>
    <scope>NUCLEOTIDE SEQUENCE</scope>
    <source>
        <strain evidence="6">CCMP1897</strain>
    </source>
</reference>
<evidence type="ECO:0000259" key="5">
    <source>
        <dbReference type="PROSITE" id="PS50222"/>
    </source>
</evidence>
<dbReference type="AlphaFoldDB" id="A0A7S3XG53"/>
<dbReference type="GO" id="GO:0005509">
    <property type="term" value="F:calcium ion binding"/>
    <property type="evidence" value="ECO:0007669"/>
    <property type="project" value="InterPro"/>
</dbReference>
<protein>
    <recommendedName>
        <fullName evidence="5">EF-hand domain-containing protein</fullName>
    </recommendedName>
</protein>
<feature type="domain" description="EF-hand" evidence="5">
    <location>
        <begin position="281"/>
        <end position="316"/>
    </location>
</feature>
<feature type="domain" description="EF-hand" evidence="5">
    <location>
        <begin position="361"/>
        <end position="396"/>
    </location>
</feature>
<dbReference type="Pfam" id="PF13499">
    <property type="entry name" value="EF-hand_7"/>
    <property type="match status" value="2"/>
</dbReference>
<dbReference type="PROSITE" id="PS00018">
    <property type="entry name" value="EF_HAND_1"/>
    <property type="match status" value="2"/>
</dbReference>
<dbReference type="PROSITE" id="PS50222">
    <property type="entry name" value="EF_HAND_2"/>
    <property type="match status" value="4"/>
</dbReference>
<proteinExistence type="predicted"/>
<feature type="region of interest" description="Disordered" evidence="4">
    <location>
        <begin position="79"/>
        <end position="101"/>
    </location>
</feature>
<dbReference type="PANTHER" id="PTHR10827">
    <property type="entry name" value="RETICULOCALBIN"/>
    <property type="match status" value="1"/>
</dbReference>
<evidence type="ECO:0000256" key="2">
    <source>
        <dbReference type="ARBA" id="ARBA00022737"/>
    </source>
</evidence>
<sequence>MWMAWCGWMCRADGRKMRLDDRQRAPTTPERAHAQMDFDPVAYAHVHAREAQHRGDERMEEDEMEWNRDWYEHHRDVVEQEAEDPEDHGWHDHHEYDPDEDWSATGRLREVFPSVDKNGDGKVSMQELVDWIYDHKIDIQKHRAQEEIRWAKVDIWDEQDHEEVDVEHETVSWEEYMESHGRTPAGEIKTYNEMHQDKQGTLSEHPELENNHHAEQDDRMHPDGSETLRPTMNSYDLTNSDRWTKRAFILWKWADKDGDEKLNLEEMRNFLKPQLDGTQENARVLLEAVMAYADADGDARISKTEFENHLYYQLHDEHSWKDGHRTMEEVFDDLDKDGDGFVECGDMEPIVAMIFPPAIELARSEAKEMMEEADQGRDGALSLDEMLKNVYVFYDPVMGAEDYYYDYHDEL</sequence>
<dbReference type="SMART" id="SM00054">
    <property type="entry name" value="EFh"/>
    <property type="match status" value="5"/>
</dbReference>
<dbReference type="Gene3D" id="1.10.238.10">
    <property type="entry name" value="EF-hand"/>
    <property type="match status" value="3"/>
</dbReference>
<dbReference type="InterPro" id="IPR018247">
    <property type="entry name" value="EF_Hand_1_Ca_BS"/>
</dbReference>
<dbReference type="SUPFAM" id="SSF47473">
    <property type="entry name" value="EF-hand"/>
    <property type="match status" value="2"/>
</dbReference>
<name>A0A7S3XG53_9CHLO</name>
<accession>A0A7S3XG53</accession>
<keyword evidence="1" id="KW-0479">Metal-binding</keyword>
<keyword evidence="2" id="KW-0677">Repeat</keyword>
<keyword evidence="3" id="KW-0106">Calcium</keyword>
<dbReference type="InterPro" id="IPR011992">
    <property type="entry name" value="EF-hand-dom_pair"/>
</dbReference>
<dbReference type="PANTHER" id="PTHR10827:SF98">
    <property type="entry name" value="45 KDA CALCIUM-BINDING PROTEIN"/>
    <property type="match status" value="1"/>
</dbReference>
<feature type="domain" description="EF-hand" evidence="5">
    <location>
        <begin position="103"/>
        <end position="138"/>
    </location>
</feature>
<dbReference type="GO" id="GO:0005783">
    <property type="term" value="C:endoplasmic reticulum"/>
    <property type="evidence" value="ECO:0007669"/>
    <property type="project" value="TreeGrafter"/>
</dbReference>
<dbReference type="Pfam" id="PF13202">
    <property type="entry name" value="EF-hand_5"/>
    <property type="match status" value="1"/>
</dbReference>
<gene>
    <name evidence="6" type="ORF">PSAL00342_LOCUS6264</name>
</gene>